<evidence type="ECO:0000313" key="3">
    <source>
        <dbReference type="Proteomes" id="UP001151532"/>
    </source>
</evidence>
<sequence>MLLSLTNNRYVHLQCLSGSKIDRFVQFFTFNSNASMSDSILLCTEAVVTTEEAVVVVMEEVDAVKEAVVVATIVVVTEVVVVVVTVAVAAAVMAVAVTVVMVTENLGTLPGGDLMAVAGGVRFIWLLVGYAFMMLRI</sequence>
<feature type="transmembrane region" description="Helical" evidence="1">
    <location>
        <begin position="69"/>
        <end position="102"/>
    </location>
</feature>
<evidence type="ECO:0000313" key="2">
    <source>
        <dbReference type="EMBL" id="KAJ6692690.1"/>
    </source>
</evidence>
<reference evidence="2" key="2">
    <citation type="journal article" date="2023" name="Int. J. Mol. Sci.">
        <title>De Novo Assembly and Annotation of 11 Diverse Shrub Willow (Salix) Genomes Reveals Novel Gene Organization in Sex-Linked Regions.</title>
        <authorList>
            <person name="Hyden B."/>
            <person name="Feng K."/>
            <person name="Yates T.B."/>
            <person name="Jawdy S."/>
            <person name="Cereghino C."/>
            <person name="Smart L.B."/>
            <person name="Muchero W."/>
        </authorList>
    </citation>
    <scope>NUCLEOTIDE SEQUENCE</scope>
    <source>
        <tissue evidence="2">Shoot tip</tissue>
    </source>
</reference>
<accession>A0A9Q0SXF5</accession>
<name>A0A9Q0SXF5_SALPP</name>
<proteinExistence type="predicted"/>
<dbReference type="Proteomes" id="UP001151532">
    <property type="component" value="Chromosome 9"/>
</dbReference>
<keyword evidence="1" id="KW-0812">Transmembrane</keyword>
<protein>
    <submittedName>
        <fullName evidence="2">Uncharacterized protein</fullName>
    </submittedName>
</protein>
<dbReference type="EMBL" id="JAPFFK010000018">
    <property type="protein sequence ID" value="KAJ6692690.1"/>
    <property type="molecule type" value="Genomic_DNA"/>
</dbReference>
<organism evidence="2 3">
    <name type="scientific">Salix purpurea</name>
    <name type="common">Purple osier willow</name>
    <dbReference type="NCBI Taxonomy" id="77065"/>
    <lineage>
        <taxon>Eukaryota</taxon>
        <taxon>Viridiplantae</taxon>
        <taxon>Streptophyta</taxon>
        <taxon>Embryophyta</taxon>
        <taxon>Tracheophyta</taxon>
        <taxon>Spermatophyta</taxon>
        <taxon>Magnoliopsida</taxon>
        <taxon>eudicotyledons</taxon>
        <taxon>Gunneridae</taxon>
        <taxon>Pentapetalae</taxon>
        <taxon>rosids</taxon>
        <taxon>fabids</taxon>
        <taxon>Malpighiales</taxon>
        <taxon>Salicaceae</taxon>
        <taxon>Saliceae</taxon>
        <taxon>Salix</taxon>
    </lineage>
</organism>
<evidence type="ECO:0000256" key="1">
    <source>
        <dbReference type="SAM" id="Phobius"/>
    </source>
</evidence>
<keyword evidence="1" id="KW-1133">Transmembrane helix</keyword>
<keyword evidence="1" id="KW-0472">Membrane</keyword>
<gene>
    <name evidence="2" type="ORF">OIU79_014437</name>
</gene>
<dbReference type="AlphaFoldDB" id="A0A9Q0SXF5"/>
<reference evidence="2" key="1">
    <citation type="submission" date="2022-11" db="EMBL/GenBank/DDBJ databases">
        <authorList>
            <person name="Hyden B.L."/>
            <person name="Feng K."/>
            <person name="Yates T."/>
            <person name="Jawdy S."/>
            <person name="Smart L.B."/>
            <person name="Muchero W."/>
        </authorList>
    </citation>
    <scope>NUCLEOTIDE SEQUENCE</scope>
    <source>
        <tissue evidence="2">Shoot tip</tissue>
    </source>
</reference>
<feature type="transmembrane region" description="Helical" evidence="1">
    <location>
        <begin position="114"/>
        <end position="135"/>
    </location>
</feature>
<keyword evidence="3" id="KW-1185">Reference proteome</keyword>
<comment type="caution">
    <text evidence="2">The sequence shown here is derived from an EMBL/GenBank/DDBJ whole genome shotgun (WGS) entry which is preliminary data.</text>
</comment>